<dbReference type="AlphaFoldDB" id="A0A059G1D8"/>
<dbReference type="RefSeq" id="WP_011645547.1">
    <property type="nucleotide sequence ID" value="NZ_ARYI01000001.1"/>
</dbReference>
<dbReference type="SUPFAM" id="SSF54909">
    <property type="entry name" value="Dimeric alpha+beta barrel"/>
    <property type="match status" value="1"/>
</dbReference>
<dbReference type="InterPro" id="IPR011008">
    <property type="entry name" value="Dimeric_a/b-barrel"/>
</dbReference>
<reference evidence="2 3" key="1">
    <citation type="submission" date="2013-04" db="EMBL/GenBank/DDBJ databases">
        <title>Hyphomonas hirschiana VP5 Genome Sequencing.</title>
        <authorList>
            <person name="Lai Q."/>
            <person name="Shao Z."/>
        </authorList>
    </citation>
    <scope>NUCLEOTIDE SEQUENCE [LARGE SCALE GENOMIC DNA]</scope>
    <source>
        <strain evidence="2 3">VP5</strain>
    </source>
</reference>
<dbReference type="InterPro" id="IPR009799">
    <property type="entry name" value="EthD_dom"/>
</dbReference>
<accession>A0A059G1D8</accession>
<dbReference type="Pfam" id="PF07110">
    <property type="entry name" value="EthD"/>
    <property type="match status" value="1"/>
</dbReference>
<keyword evidence="3" id="KW-1185">Reference proteome</keyword>
<protein>
    <recommendedName>
        <fullName evidence="1">EthD domain-containing protein</fullName>
    </recommendedName>
</protein>
<name>A0A059G1D8_9PROT</name>
<dbReference type="GO" id="GO:0016491">
    <property type="term" value="F:oxidoreductase activity"/>
    <property type="evidence" value="ECO:0007669"/>
    <property type="project" value="InterPro"/>
</dbReference>
<proteinExistence type="predicted"/>
<comment type="caution">
    <text evidence="2">The sequence shown here is derived from an EMBL/GenBank/DDBJ whole genome shotgun (WGS) entry which is preliminary data.</text>
</comment>
<dbReference type="PATRIC" id="fig|1280951.3.peg.536"/>
<feature type="domain" description="EthD" evidence="1">
    <location>
        <begin position="12"/>
        <end position="107"/>
    </location>
</feature>
<sequence>MIKLTFCLRRLPHLSREEFQRYWRETHAPLVAARAKTLGIVKYEQVHAGFDEMSAAARASREASEPYDGIAEIWFESEEAMRANGQNPGVADAARELLEDERNFIDLANSPLWYNKVHTIVG</sequence>
<evidence type="ECO:0000313" key="3">
    <source>
        <dbReference type="Proteomes" id="UP000025061"/>
    </source>
</evidence>
<dbReference type="OrthoDB" id="6369070at2"/>
<organism evidence="2 3">
    <name type="scientific">Hyphomonas hirschiana VP5</name>
    <dbReference type="NCBI Taxonomy" id="1280951"/>
    <lineage>
        <taxon>Bacteria</taxon>
        <taxon>Pseudomonadati</taxon>
        <taxon>Pseudomonadota</taxon>
        <taxon>Alphaproteobacteria</taxon>
        <taxon>Hyphomonadales</taxon>
        <taxon>Hyphomonadaceae</taxon>
        <taxon>Hyphomonas</taxon>
    </lineage>
</organism>
<dbReference type="Proteomes" id="UP000025061">
    <property type="component" value="Unassembled WGS sequence"/>
</dbReference>
<dbReference type="Gene3D" id="3.30.70.100">
    <property type="match status" value="1"/>
</dbReference>
<dbReference type="EMBL" id="ARYI01000001">
    <property type="protein sequence ID" value="KCZ96541.1"/>
    <property type="molecule type" value="Genomic_DNA"/>
</dbReference>
<evidence type="ECO:0000259" key="1">
    <source>
        <dbReference type="Pfam" id="PF07110"/>
    </source>
</evidence>
<gene>
    <name evidence="2" type="ORF">HHI_02640</name>
</gene>
<dbReference type="NCBIfam" id="TIGR02118">
    <property type="entry name" value="EthD family reductase"/>
    <property type="match status" value="1"/>
</dbReference>
<evidence type="ECO:0000313" key="2">
    <source>
        <dbReference type="EMBL" id="KCZ96541.1"/>
    </source>
</evidence>